<dbReference type="AlphaFoldDB" id="Q4UGY2"/>
<evidence type="ECO:0000313" key="2">
    <source>
        <dbReference type="EMBL" id="CAI73657.1"/>
    </source>
</evidence>
<gene>
    <name evidence="2" type="ORF">TA20865</name>
</gene>
<dbReference type="GeneID" id="3863811"/>
<dbReference type="Proteomes" id="UP000001950">
    <property type="component" value="Chromosome 1"/>
</dbReference>
<dbReference type="eggNOG" id="ENOG502S9FV">
    <property type="taxonomic scope" value="Eukaryota"/>
</dbReference>
<evidence type="ECO:0000256" key="1">
    <source>
        <dbReference type="SAM" id="MobiDB-lite"/>
    </source>
</evidence>
<reference evidence="2 3" key="1">
    <citation type="journal article" date="2005" name="Science">
        <title>Genome of the host-cell transforming parasite Theileria annulata compared with T. parva.</title>
        <authorList>
            <person name="Pain A."/>
            <person name="Renauld H."/>
            <person name="Berriman M."/>
            <person name="Murphy L."/>
            <person name="Yeats C.A."/>
            <person name="Weir W."/>
            <person name="Kerhornou A."/>
            <person name="Aslett M."/>
            <person name="Bishop R."/>
            <person name="Bouchier C."/>
            <person name="Cochet M."/>
            <person name="Coulson R.M.R."/>
            <person name="Cronin A."/>
            <person name="de Villiers E.P."/>
            <person name="Fraser A."/>
            <person name="Fosker N."/>
            <person name="Gardner M."/>
            <person name="Goble A."/>
            <person name="Griffiths-Jones S."/>
            <person name="Harris D.E."/>
            <person name="Katzer F."/>
            <person name="Larke N."/>
            <person name="Lord A."/>
            <person name="Maser P."/>
            <person name="McKellar S."/>
            <person name="Mooney P."/>
            <person name="Morton F."/>
            <person name="Nene V."/>
            <person name="O'Neil S."/>
            <person name="Price C."/>
            <person name="Quail M.A."/>
            <person name="Rabbinowitsch E."/>
            <person name="Rawlings N.D."/>
            <person name="Rutter S."/>
            <person name="Saunders D."/>
            <person name="Seeger K."/>
            <person name="Shah T."/>
            <person name="Squares R."/>
            <person name="Squares S."/>
            <person name="Tivey A."/>
            <person name="Walker A.R."/>
            <person name="Woodward J."/>
            <person name="Dobbelaere D.A.E."/>
            <person name="Langsley G."/>
            <person name="Rajandream M.A."/>
            <person name="McKeever D."/>
            <person name="Shiels B."/>
            <person name="Tait A."/>
            <person name="Barrell B.G."/>
            <person name="Hall N."/>
        </authorList>
    </citation>
    <scope>NUCLEOTIDE SEQUENCE [LARGE SCALE GENOMIC DNA]</scope>
    <source>
        <strain evidence="3">Ankara</strain>
    </source>
</reference>
<accession>Q4UGY2</accession>
<evidence type="ECO:0000313" key="3">
    <source>
        <dbReference type="Proteomes" id="UP000001950"/>
    </source>
</evidence>
<name>Q4UGY2_THEAN</name>
<organism evidence="2 3">
    <name type="scientific">Theileria annulata</name>
    <dbReference type="NCBI Taxonomy" id="5874"/>
    <lineage>
        <taxon>Eukaryota</taxon>
        <taxon>Sar</taxon>
        <taxon>Alveolata</taxon>
        <taxon>Apicomplexa</taxon>
        <taxon>Aconoidasida</taxon>
        <taxon>Piroplasmida</taxon>
        <taxon>Theileriidae</taxon>
        <taxon>Theileria</taxon>
    </lineage>
</organism>
<dbReference type="KEGG" id="tan:TA20865"/>
<dbReference type="RefSeq" id="XP_954334.1">
    <property type="nucleotide sequence ID" value="XM_949241.1"/>
</dbReference>
<proteinExistence type="predicted"/>
<dbReference type="InParanoid" id="Q4UGY2"/>
<dbReference type="EMBL" id="CR940347">
    <property type="protein sequence ID" value="CAI73657.1"/>
    <property type="molecule type" value="Genomic_DNA"/>
</dbReference>
<protein>
    <submittedName>
        <fullName evidence="2">Uncharacterized protein</fullName>
    </submittedName>
</protein>
<keyword evidence="3" id="KW-1185">Reference proteome</keyword>
<feature type="region of interest" description="Disordered" evidence="1">
    <location>
        <begin position="84"/>
        <end position="104"/>
    </location>
</feature>
<dbReference type="OrthoDB" id="337840at2759"/>
<dbReference type="OMA" id="LFWGISE"/>
<dbReference type="VEuPathDB" id="PiroplasmaDB:TA20865"/>
<sequence length="388" mass="43622">MNLIIELINYTNKYLNELDLLSYILPLPFTDDSILTQKCLLSKLLSNSSYLSKGQLYNTLLHIINLIQLNSTNTTLNSTNTTLNSNNTTLNSNNTTLNSNNTTLNSNNTTLNSTINNGLDTTHTTVTNPMENITKECKNNKNSLDYNKYINAYDMVYKRNVEERILNKRSTRLMDKSLEEVDSFTEIHTPEEIANSVIELLKIICDPLSVGFILIIGRKILGHSDVVTSVLPLAGGVVQLLDPEEHCIKGVWCDPNLPPKCQSELCKVLFLRLLSHAFNFPFPGTNTTQRFKHISILNVYCILFPKCLYNFLVKSLKFGRHYETGSSGGSHEDSATNPCKCLRLSGSEDSHLFWGISESRLKSSYSSIKSQLPTTPSSDLHKYLNSIH</sequence>